<dbReference type="EMBL" id="GEBQ01003250">
    <property type="protein sequence ID" value="JAT36727.1"/>
    <property type="molecule type" value="Transcribed_RNA"/>
</dbReference>
<sequence>VESISHSYVVNEEMPYSNYGPLDENYTSSLMAKQKLLLGVEAMLEGTVESRVYGNMKTMTKTMTSSALTFLKALSVRLLPMEEPFNFVAGNYSVFVSVSTML</sequence>
<evidence type="ECO:0000313" key="1">
    <source>
        <dbReference type="EMBL" id="JAT36727.1"/>
    </source>
</evidence>
<protein>
    <submittedName>
        <fullName evidence="1">Uncharacterized protein</fullName>
    </submittedName>
</protein>
<reference evidence="1" key="1">
    <citation type="submission" date="2015-11" db="EMBL/GenBank/DDBJ databases">
        <title>De novo transcriptome assembly of four potential Pierce s Disease insect vectors from Arizona vineyards.</title>
        <authorList>
            <person name="Tassone E.E."/>
        </authorList>
    </citation>
    <scope>NUCLEOTIDE SEQUENCE</scope>
</reference>
<organism evidence="1">
    <name type="scientific">Graphocephala atropunctata</name>
    <dbReference type="NCBI Taxonomy" id="36148"/>
    <lineage>
        <taxon>Eukaryota</taxon>
        <taxon>Metazoa</taxon>
        <taxon>Ecdysozoa</taxon>
        <taxon>Arthropoda</taxon>
        <taxon>Hexapoda</taxon>
        <taxon>Insecta</taxon>
        <taxon>Pterygota</taxon>
        <taxon>Neoptera</taxon>
        <taxon>Paraneoptera</taxon>
        <taxon>Hemiptera</taxon>
        <taxon>Auchenorrhyncha</taxon>
        <taxon>Membracoidea</taxon>
        <taxon>Cicadellidae</taxon>
        <taxon>Cicadellinae</taxon>
        <taxon>Cicadellini</taxon>
        <taxon>Graphocephala</taxon>
    </lineage>
</organism>
<name>A0A1B6ML68_9HEMI</name>
<dbReference type="AlphaFoldDB" id="A0A1B6ML68"/>
<accession>A0A1B6ML68</accession>
<gene>
    <name evidence="1" type="ORF">g.50496</name>
</gene>
<proteinExistence type="predicted"/>
<feature type="non-terminal residue" evidence="1">
    <location>
        <position position="1"/>
    </location>
</feature>